<comment type="similarity">
    <text evidence="1">Belongs to the type II topoisomerase GyrA/ParC subunit family.</text>
</comment>
<keyword evidence="4" id="KW-0413">Isomerase</keyword>
<name>X1MSS4_9ZZZZ</name>
<evidence type="ECO:0000256" key="4">
    <source>
        <dbReference type="ARBA" id="ARBA00023235"/>
    </source>
</evidence>
<proteinExistence type="inferred from homology"/>
<dbReference type="Pfam" id="PF00521">
    <property type="entry name" value="DNA_topoisoIV"/>
    <property type="match status" value="1"/>
</dbReference>
<dbReference type="GO" id="GO:0005524">
    <property type="term" value="F:ATP binding"/>
    <property type="evidence" value="ECO:0007669"/>
    <property type="project" value="InterPro"/>
</dbReference>
<evidence type="ECO:0000256" key="1">
    <source>
        <dbReference type="ARBA" id="ARBA00008263"/>
    </source>
</evidence>
<dbReference type="GO" id="GO:0003918">
    <property type="term" value="F:DNA topoisomerase type II (double strand cut, ATP-hydrolyzing) activity"/>
    <property type="evidence" value="ECO:0007669"/>
    <property type="project" value="InterPro"/>
</dbReference>
<dbReference type="InterPro" id="IPR002205">
    <property type="entry name" value="Topo_IIA_dom_A"/>
</dbReference>
<dbReference type="SUPFAM" id="SSF56719">
    <property type="entry name" value="Type II DNA topoisomerase"/>
    <property type="match status" value="1"/>
</dbReference>
<comment type="caution">
    <text evidence="6">The sequence shown here is derived from an EMBL/GenBank/DDBJ whole genome shotgun (WGS) entry which is preliminary data.</text>
</comment>
<evidence type="ECO:0000313" key="6">
    <source>
        <dbReference type="EMBL" id="GAI21041.1"/>
    </source>
</evidence>
<feature type="domain" description="Topo IIA-type catalytic" evidence="5">
    <location>
        <begin position="1"/>
        <end position="120"/>
    </location>
</feature>
<dbReference type="InterPro" id="IPR050220">
    <property type="entry name" value="Type_II_DNA_Topoisomerases"/>
</dbReference>
<sequence length="120" mass="13901">MRVVVELKKDSIPSVVINSLYKNTQLEDTFGIIMLALVDGVPRTLNLLRLIEEYTKHRFDVVVKRTKYELKKAEEREHILQGLLIALDNLDEVIKAIRSSKDVPTARKRLVKDFELTVKQ</sequence>
<dbReference type="Gene3D" id="3.90.199.10">
    <property type="entry name" value="Topoisomerase II, domain 5"/>
    <property type="match status" value="1"/>
</dbReference>
<dbReference type="GO" id="GO:0009330">
    <property type="term" value="C:DNA topoisomerase type II (double strand cut, ATP-hydrolyzing) complex"/>
    <property type="evidence" value="ECO:0007669"/>
    <property type="project" value="TreeGrafter"/>
</dbReference>
<dbReference type="PANTHER" id="PTHR43493:SF5">
    <property type="entry name" value="DNA GYRASE SUBUNIT A, CHLOROPLASTIC_MITOCHONDRIAL"/>
    <property type="match status" value="1"/>
</dbReference>
<evidence type="ECO:0000256" key="2">
    <source>
        <dbReference type="ARBA" id="ARBA00023029"/>
    </source>
</evidence>
<dbReference type="GO" id="GO:0005737">
    <property type="term" value="C:cytoplasm"/>
    <property type="evidence" value="ECO:0007669"/>
    <property type="project" value="TreeGrafter"/>
</dbReference>
<accession>X1MSS4</accession>
<dbReference type="AlphaFoldDB" id="X1MSS4"/>
<protein>
    <recommendedName>
        <fullName evidence="5">Topo IIA-type catalytic domain-containing protein</fullName>
    </recommendedName>
</protein>
<organism evidence="6">
    <name type="scientific">marine sediment metagenome</name>
    <dbReference type="NCBI Taxonomy" id="412755"/>
    <lineage>
        <taxon>unclassified sequences</taxon>
        <taxon>metagenomes</taxon>
        <taxon>ecological metagenomes</taxon>
    </lineage>
</organism>
<dbReference type="PANTHER" id="PTHR43493">
    <property type="entry name" value="DNA GYRASE/TOPOISOMERASE SUBUNIT A"/>
    <property type="match status" value="1"/>
</dbReference>
<dbReference type="Gene3D" id="3.30.1360.40">
    <property type="match status" value="1"/>
</dbReference>
<dbReference type="InterPro" id="IPR013757">
    <property type="entry name" value="Topo_IIA_A_a_sf"/>
</dbReference>
<dbReference type="InterPro" id="IPR013758">
    <property type="entry name" value="Topo_IIA_A/C_ab"/>
</dbReference>
<dbReference type="InterPro" id="IPR013760">
    <property type="entry name" value="Topo_IIA-like_dom_sf"/>
</dbReference>
<dbReference type="EMBL" id="BARV01021210">
    <property type="protein sequence ID" value="GAI21041.1"/>
    <property type="molecule type" value="Genomic_DNA"/>
</dbReference>
<gene>
    <name evidence="6" type="ORF">S06H3_35191</name>
</gene>
<keyword evidence="3" id="KW-0238">DNA-binding</keyword>
<keyword evidence="2" id="KW-0799">Topoisomerase</keyword>
<reference evidence="6" key="1">
    <citation type="journal article" date="2014" name="Front. Microbiol.">
        <title>High frequency of phylogenetically diverse reductive dehalogenase-homologous genes in deep subseafloor sedimentary metagenomes.</title>
        <authorList>
            <person name="Kawai M."/>
            <person name="Futagami T."/>
            <person name="Toyoda A."/>
            <person name="Takaki Y."/>
            <person name="Nishi S."/>
            <person name="Hori S."/>
            <person name="Arai W."/>
            <person name="Tsubouchi T."/>
            <person name="Morono Y."/>
            <person name="Uchiyama I."/>
            <person name="Ito T."/>
            <person name="Fujiyama A."/>
            <person name="Inagaki F."/>
            <person name="Takami H."/>
        </authorList>
    </citation>
    <scope>NUCLEOTIDE SEQUENCE</scope>
    <source>
        <strain evidence="6">Expedition CK06-06</strain>
    </source>
</reference>
<dbReference type="PROSITE" id="PS52040">
    <property type="entry name" value="TOPO_IIA"/>
    <property type="match status" value="1"/>
</dbReference>
<evidence type="ECO:0000256" key="3">
    <source>
        <dbReference type="ARBA" id="ARBA00023125"/>
    </source>
</evidence>
<dbReference type="Gene3D" id="1.10.268.10">
    <property type="entry name" value="Topoisomerase, domain 3"/>
    <property type="match status" value="1"/>
</dbReference>
<dbReference type="GO" id="GO:0003677">
    <property type="term" value="F:DNA binding"/>
    <property type="evidence" value="ECO:0007669"/>
    <property type="project" value="UniProtKB-KW"/>
</dbReference>
<dbReference type="GO" id="GO:0006265">
    <property type="term" value="P:DNA topological change"/>
    <property type="evidence" value="ECO:0007669"/>
    <property type="project" value="InterPro"/>
</dbReference>
<feature type="non-terminal residue" evidence="6">
    <location>
        <position position="120"/>
    </location>
</feature>
<evidence type="ECO:0000259" key="5">
    <source>
        <dbReference type="PROSITE" id="PS52040"/>
    </source>
</evidence>